<proteinExistence type="predicted"/>
<organism evidence="1 2">
    <name type="scientific">Dermacentor silvarum</name>
    <name type="common">Tick</name>
    <dbReference type="NCBI Taxonomy" id="543639"/>
    <lineage>
        <taxon>Eukaryota</taxon>
        <taxon>Metazoa</taxon>
        <taxon>Ecdysozoa</taxon>
        <taxon>Arthropoda</taxon>
        <taxon>Chelicerata</taxon>
        <taxon>Arachnida</taxon>
        <taxon>Acari</taxon>
        <taxon>Parasitiformes</taxon>
        <taxon>Ixodida</taxon>
        <taxon>Ixodoidea</taxon>
        <taxon>Ixodidae</taxon>
        <taxon>Rhipicephalinae</taxon>
        <taxon>Dermacentor</taxon>
    </lineage>
</organism>
<comment type="caution">
    <text evidence="1">The sequence shown here is derived from an EMBL/GenBank/DDBJ whole genome shotgun (WGS) entry which is preliminary data.</text>
</comment>
<protein>
    <submittedName>
        <fullName evidence="1">Uncharacterized protein</fullName>
    </submittedName>
</protein>
<sequence>MGTSQQPRTANFTTTHTRLSLDLRALSVRCFFSAFVLGFRLRLPAVPPYASRRVLIPNQITAPQPAEGGSTVQRKVARFDFNYRSVLTLQKRLIGTACNTTAQCQALLPKSQCIYSSCFCIGGHYYSWKNNSCIPLMLLGENCTHDNECSSHLMCSAQRCTCMPGYKQVKDWCEPTQMQDDTERFMEFPQEQPNLLVVILKGLGIIALKVSLFYLLAKCNEEELEHHSCRLSAEEEEDGRLSAAARA</sequence>
<evidence type="ECO:0000313" key="2">
    <source>
        <dbReference type="Proteomes" id="UP000821865"/>
    </source>
</evidence>
<reference evidence="1" key="1">
    <citation type="submission" date="2020-05" db="EMBL/GenBank/DDBJ databases">
        <title>Large-scale comparative analyses of tick genomes elucidate their genetic diversity and vector capacities.</title>
        <authorList>
            <person name="Jia N."/>
            <person name="Wang J."/>
            <person name="Shi W."/>
            <person name="Du L."/>
            <person name="Sun Y."/>
            <person name="Zhan W."/>
            <person name="Jiang J."/>
            <person name="Wang Q."/>
            <person name="Zhang B."/>
            <person name="Ji P."/>
            <person name="Sakyi L.B."/>
            <person name="Cui X."/>
            <person name="Yuan T."/>
            <person name="Jiang B."/>
            <person name="Yang W."/>
            <person name="Lam T.T.-Y."/>
            <person name="Chang Q."/>
            <person name="Ding S."/>
            <person name="Wang X."/>
            <person name="Zhu J."/>
            <person name="Ruan X."/>
            <person name="Zhao L."/>
            <person name="Wei J."/>
            <person name="Que T."/>
            <person name="Du C."/>
            <person name="Cheng J."/>
            <person name="Dai P."/>
            <person name="Han X."/>
            <person name="Huang E."/>
            <person name="Gao Y."/>
            <person name="Liu J."/>
            <person name="Shao H."/>
            <person name="Ye R."/>
            <person name="Li L."/>
            <person name="Wei W."/>
            <person name="Wang X."/>
            <person name="Wang C."/>
            <person name="Yang T."/>
            <person name="Huo Q."/>
            <person name="Li W."/>
            <person name="Guo W."/>
            <person name="Chen H."/>
            <person name="Zhou L."/>
            <person name="Ni X."/>
            <person name="Tian J."/>
            <person name="Zhou Y."/>
            <person name="Sheng Y."/>
            <person name="Liu T."/>
            <person name="Pan Y."/>
            <person name="Xia L."/>
            <person name="Li J."/>
            <person name="Zhao F."/>
            <person name="Cao W."/>
        </authorList>
    </citation>
    <scope>NUCLEOTIDE SEQUENCE</scope>
    <source>
        <strain evidence="1">Dsil-2018</strain>
    </source>
</reference>
<dbReference type="Proteomes" id="UP000821865">
    <property type="component" value="Chromosome 7"/>
</dbReference>
<dbReference type="EMBL" id="CM023476">
    <property type="protein sequence ID" value="KAH7942310.1"/>
    <property type="molecule type" value="Genomic_DNA"/>
</dbReference>
<accession>A0ACB8CHP9</accession>
<evidence type="ECO:0000313" key="1">
    <source>
        <dbReference type="EMBL" id="KAH7942310.1"/>
    </source>
</evidence>
<name>A0ACB8CHP9_DERSI</name>
<keyword evidence="2" id="KW-1185">Reference proteome</keyword>
<gene>
    <name evidence="1" type="ORF">HPB49_022839</name>
</gene>